<keyword evidence="2" id="KW-0732">Signal</keyword>
<dbReference type="OrthoDB" id="128756at2"/>
<feature type="chain" id="PRO_5022661999" evidence="2">
    <location>
        <begin position="26"/>
        <end position="253"/>
    </location>
</feature>
<protein>
    <submittedName>
        <fullName evidence="3">Uncharacterized protein</fullName>
    </submittedName>
</protein>
<name>A0A5B9EHC1_9BACT</name>
<dbReference type="AlphaFoldDB" id="A0A5B9EHC1"/>
<evidence type="ECO:0000313" key="4">
    <source>
        <dbReference type="Proteomes" id="UP000321820"/>
    </source>
</evidence>
<dbReference type="KEGG" id="talb:FTW19_18695"/>
<gene>
    <name evidence="3" type="ORF">FTW19_18695</name>
</gene>
<dbReference type="EMBL" id="CP042806">
    <property type="protein sequence ID" value="QEE29831.1"/>
    <property type="molecule type" value="Genomic_DNA"/>
</dbReference>
<evidence type="ECO:0000313" key="3">
    <source>
        <dbReference type="EMBL" id="QEE29831.1"/>
    </source>
</evidence>
<sequence>MKYHRTVYTVLTSLTISLLPSINMAQQPERHEQDRAVEVLSIDSKLIKGKPYVADSTTETVQTLPDGNRIVRHTVSRFYRDSLGRTRREQTFGNIDPANPGPHEVKVFIDDPVSNTAYVLDPGQKEALQLPRSRKFLDEREAESNPPLRKLPPLDEARSITQQDLGSKTIEGVLCNGRQQTITIPVGQVGNERPIAIVTETWTAAGIDTIVQSSTNDPRFGETRYQLHNIQLGEQATSLFQVPSGYRLEQPRQ</sequence>
<proteinExistence type="predicted"/>
<organism evidence="3 4">
    <name type="scientific">Terriglobus albidus</name>
    <dbReference type="NCBI Taxonomy" id="1592106"/>
    <lineage>
        <taxon>Bacteria</taxon>
        <taxon>Pseudomonadati</taxon>
        <taxon>Acidobacteriota</taxon>
        <taxon>Terriglobia</taxon>
        <taxon>Terriglobales</taxon>
        <taxon>Acidobacteriaceae</taxon>
        <taxon>Terriglobus</taxon>
    </lineage>
</organism>
<accession>A0A5B9EHC1</accession>
<evidence type="ECO:0000256" key="2">
    <source>
        <dbReference type="SAM" id="SignalP"/>
    </source>
</evidence>
<feature type="signal peptide" evidence="2">
    <location>
        <begin position="1"/>
        <end position="25"/>
    </location>
</feature>
<keyword evidence="4" id="KW-1185">Reference proteome</keyword>
<feature type="region of interest" description="Disordered" evidence="1">
    <location>
        <begin position="137"/>
        <end position="156"/>
    </location>
</feature>
<dbReference type="RefSeq" id="WP_147649101.1">
    <property type="nucleotide sequence ID" value="NZ_CP042806.1"/>
</dbReference>
<dbReference type="Proteomes" id="UP000321820">
    <property type="component" value="Chromosome"/>
</dbReference>
<evidence type="ECO:0000256" key="1">
    <source>
        <dbReference type="SAM" id="MobiDB-lite"/>
    </source>
</evidence>
<reference evidence="3 4" key="1">
    <citation type="submission" date="2019-08" db="EMBL/GenBank/DDBJ databases">
        <title>Complete genome sequence of Terriglobus albidus strain ORNL.</title>
        <authorList>
            <person name="Podar M."/>
        </authorList>
    </citation>
    <scope>NUCLEOTIDE SEQUENCE [LARGE SCALE GENOMIC DNA]</scope>
    <source>
        <strain evidence="3 4">ORNL</strain>
    </source>
</reference>